<name>A0ACC0WDN8_9STRA</name>
<comment type="caution">
    <text evidence="1">The sequence shown here is derived from an EMBL/GenBank/DDBJ whole genome shotgun (WGS) entry which is preliminary data.</text>
</comment>
<evidence type="ECO:0000313" key="2">
    <source>
        <dbReference type="Proteomes" id="UP001163321"/>
    </source>
</evidence>
<reference evidence="1 2" key="1">
    <citation type="journal article" date="2022" name="bioRxiv">
        <title>The genome of the oomycete Peronosclerospora sorghi, a cosmopolitan pathogen of maize and sorghum, is inflated with dispersed pseudogenes.</title>
        <authorList>
            <person name="Fletcher K."/>
            <person name="Martin F."/>
            <person name="Isakeit T."/>
            <person name="Cavanaugh K."/>
            <person name="Magill C."/>
            <person name="Michelmore R."/>
        </authorList>
    </citation>
    <scope>NUCLEOTIDE SEQUENCE [LARGE SCALE GENOMIC DNA]</scope>
    <source>
        <strain evidence="1">P6</strain>
    </source>
</reference>
<protein>
    <submittedName>
        <fullName evidence="1">Uncharacterized protein</fullName>
    </submittedName>
</protein>
<keyword evidence="2" id="KW-1185">Reference proteome</keyword>
<evidence type="ECO:0000313" key="1">
    <source>
        <dbReference type="EMBL" id="KAI9916755.1"/>
    </source>
</evidence>
<gene>
    <name evidence="1" type="ORF">PsorP6_017943</name>
</gene>
<organism evidence="1 2">
    <name type="scientific">Peronosclerospora sorghi</name>
    <dbReference type="NCBI Taxonomy" id="230839"/>
    <lineage>
        <taxon>Eukaryota</taxon>
        <taxon>Sar</taxon>
        <taxon>Stramenopiles</taxon>
        <taxon>Oomycota</taxon>
        <taxon>Peronosporomycetes</taxon>
        <taxon>Peronosporales</taxon>
        <taxon>Peronosporaceae</taxon>
        <taxon>Peronosclerospora</taxon>
    </lineage>
</organism>
<dbReference type="EMBL" id="CM047581">
    <property type="protein sequence ID" value="KAI9916755.1"/>
    <property type="molecule type" value="Genomic_DNA"/>
</dbReference>
<dbReference type="Proteomes" id="UP001163321">
    <property type="component" value="Chromosome 2"/>
</dbReference>
<sequence>MFGIHLQFLKSVRCTRPTAIRLVRLRVQRVWHKLFRITIMLWRTSLIVAAVTWYCLLGSVLAEELCSILPSTYTEAKKTYPHLTPALETVEKSFIAARYTDRLSAAERSELLSRITEHSSKDTRMVITVYGIPNKDCNAGLSSSRSVHSTSDYQSFLSELTKAVGDR</sequence>
<accession>A0ACC0WDN8</accession>
<proteinExistence type="predicted"/>